<evidence type="ECO:0000313" key="2">
    <source>
        <dbReference type="EMBL" id="ORY44467.1"/>
    </source>
</evidence>
<feature type="region of interest" description="Disordered" evidence="1">
    <location>
        <begin position="95"/>
        <end position="118"/>
    </location>
</feature>
<keyword evidence="3" id="KW-1185">Reference proteome</keyword>
<dbReference type="AlphaFoldDB" id="A0A1Y2CC47"/>
<comment type="caution">
    <text evidence="2">The sequence shown here is derived from an EMBL/GenBank/DDBJ whole genome shotgun (WGS) entry which is preliminary data.</text>
</comment>
<protein>
    <submittedName>
        <fullName evidence="2">Uncharacterized protein</fullName>
    </submittedName>
</protein>
<organism evidence="2 3">
    <name type="scientific">Rhizoclosmatium globosum</name>
    <dbReference type="NCBI Taxonomy" id="329046"/>
    <lineage>
        <taxon>Eukaryota</taxon>
        <taxon>Fungi</taxon>
        <taxon>Fungi incertae sedis</taxon>
        <taxon>Chytridiomycota</taxon>
        <taxon>Chytridiomycota incertae sedis</taxon>
        <taxon>Chytridiomycetes</taxon>
        <taxon>Chytridiales</taxon>
        <taxon>Chytriomycetaceae</taxon>
        <taxon>Rhizoclosmatium</taxon>
    </lineage>
</organism>
<feature type="region of interest" description="Disordered" evidence="1">
    <location>
        <begin position="1"/>
        <end position="26"/>
    </location>
</feature>
<dbReference type="EMBL" id="MCGO01000022">
    <property type="protein sequence ID" value="ORY44467.1"/>
    <property type="molecule type" value="Genomic_DNA"/>
</dbReference>
<feature type="compositionally biased region" description="Polar residues" evidence="1">
    <location>
        <begin position="8"/>
        <end position="26"/>
    </location>
</feature>
<name>A0A1Y2CC47_9FUNG</name>
<evidence type="ECO:0000313" key="3">
    <source>
        <dbReference type="Proteomes" id="UP000193642"/>
    </source>
</evidence>
<accession>A0A1Y2CC47</accession>
<gene>
    <name evidence="2" type="ORF">BCR33DRAFT_223091</name>
</gene>
<feature type="region of interest" description="Disordered" evidence="1">
    <location>
        <begin position="52"/>
        <end position="71"/>
    </location>
</feature>
<sequence>MELESKRGSPSNVNRTPTKVVSSSPTVPLVKLGLPVKPFSVPAKDSSPANIFSVPAGTSSQTSLLKPNSTATQPPVIAAPFYPSPTLAANSIPIKIAPPKKSQRERKRETTTPTSSVSTATEKVAWNIPQKRMLALTHLRVGKTARIFGELHLFLPLPVQESGESFLRLQPQ</sequence>
<proteinExistence type="predicted"/>
<reference evidence="2 3" key="1">
    <citation type="submission" date="2016-07" db="EMBL/GenBank/DDBJ databases">
        <title>Pervasive Adenine N6-methylation of Active Genes in Fungi.</title>
        <authorList>
            <consortium name="DOE Joint Genome Institute"/>
            <person name="Mondo S.J."/>
            <person name="Dannebaum R.O."/>
            <person name="Kuo R.C."/>
            <person name="Labutti K."/>
            <person name="Haridas S."/>
            <person name="Kuo A."/>
            <person name="Salamov A."/>
            <person name="Ahrendt S.R."/>
            <person name="Lipzen A."/>
            <person name="Sullivan W."/>
            <person name="Andreopoulos W.B."/>
            <person name="Clum A."/>
            <person name="Lindquist E."/>
            <person name="Daum C."/>
            <person name="Ramamoorthy G.K."/>
            <person name="Gryganskyi A."/>
            <person name="Culley D."/>
            <person name="Magnuson J.K."/>
            <person name="James T.Y."/>
            <person name="O'Malley M.A."/>
            <person name="Stajich J.E."/>
            <person name="Spatafora J.W."/>
            <person name="Visel A."/>
            <person name="Grigoriev I.V."/>
        </authorList>
    </citation>
    <scope>NUCLEOTIDE SEQUENCE [LARGE SCALE GENOMIC DNA]</scope>
    <source>
        <strain evidence="2 3">JEL800</strain>
    </source>
</reference>
<evidence type="ECO:0000256" key="1">
    <source>
        <dbReference type="SAM" id="MobiDB-lite"/>
    </source>
</evidence>
<feature type="compositionally biased region" description="Polar residues" evidence="1">
    <location>
        <begin position="56"/>
        <end position="71"/>
    </location>
</feature>
<dbReference type="Proteomes" id="UP000193642">
    <property type="component" value="Unassembled WGS sequence"/>
</dbReference>